<sequence length="73" mass="8219">MSAGYLLQLALPAVDLTTIGVYKLHPAFWHGALEYLPVRREVVQLHLITAHEQRCASSVLAWDLPLCYRADIC</sequence>
<dbReference type="Proteomes" id="UP000276215">
    <property type="component" value="Unassembled WGS sequence"/>
</dbReference>
<organism evidence="1 2">
    <name type="scientific">Choiromyces venosus 120613-1</name>
    <dbReference type="NCBI Taxonomy" id="1336337"/>
    <lineage>
        <taxon>Eukaryota</taxon>
        <taxon>Fungi</taxon>
        <taxon>Dikarya</taxon>
        <taxon>Ascomycota</taxon>
        <taxon>Pezizomycotina</taxon>
        <taxon>Pezizomycetes</taxon>
        <taxon>Pezizales</taxon>
        <taxon>Tuberaceae</taxon>
        <taxon>Choiromyces</taxon>
    </lineage>
</organism>
<proteinExistence type="predicted"/>
<protein>
    <submittedName>
        <fullName evidence="1">Uncharacterized protein</fullName>
    </submittedName>
</protein>
<dbReference type="EMBL" id="ML120483">
    <property type="protein sequence ID" value="RPA91963.1"/>
    <property type="molecule type" value="Genomic_DNA"/>
</dbReference>
<evidence type="ECO:0000313" key="1">
    <source>
        <dbReference type="EMBL" id="RPA91963.1"/>
    </source>
</evidence>
<keyword evidence="2" id="KW-1185">Reference proteome</keyword>
<name>A0A3N4J0R0_9PEZI</name>
<evidence type="ECO:0000313" key="2">
    <source>
        <dbReference type="Proteomes" id="UP000276215"/>
    </source>
</evidence>
<dbReference type="AlphaFoldDB" id="A0A3N4J0R0"/>
<dbReference type="OrthoDB" id="5487323at2759"/>
<gene>
    <name evidence="1" type="ORF">L873DRAFT_1818444</name>
</gene>
<reference evidence="1 2" key="1">
    <citation type="journal article" date="2018" name="Nat. Ecol. Evol.">
        <title>Pezizomycetes genomes reveal the molecular basis of ectomycorrhizal truffle lifestyle.</title>
        <authorList>
            <person name="Murat C."/>
            <person name="Payen T."/>
            <person name="Noel B."/>
            <person name="Kuo A."/>
            <person name="Morin E."/>
            <person name="Chen J."/>
            <person name="Kohler A."/>
            <person name="Krizsan K."/>
            <person name="Balestrini R."/>
            <person name="Da Silva C."/>
            <person name="Montanini B."/>
            <person name="Hainaut M."/>
            <person name="Levati E."/>
            <person name="Barry K.W."/>
            <person name="Belfiori B."/>
            <person name="Cichocki N."/>
            <person name="Clum A."/>
            <person name="Dockter R.B."/>
            <person name="Fauchery L."/>
            <person name="Guy J."/>
            <person name="Iotti M."/>
            <person name="Le Tacon F."/>
            <person name="Lindquist E.A."/>
            <person name="Lipzen A."/>
            <person name="Malagnac F."/>
            <person name="Mello A."/>
            <person name="Molinier V."/>
            <person name="Miyauchi S."/>
            <person name="Poulain J."/>
            <person name="Riccioni C."/>
            <person name="Rubini A."/>
            <person name="Sitrit Y."/>
            <person name="Splivallo R."/>
            <person name="Traeger S."/>
            <person name="Wang M."/>
            <person name="Zifcakova L."/>
            <person name="Wipf D."/>
            <person name="Zambonelli A."/>
            <person name="Paolocci F."/>
            <person name="Nowrousian M."/>
            <person name="Ottonello S."/>
            <person name="Baldrian P."/>
            <person name="Spatafora J.W."/>
            <person name="Henrissat B."/>
            <person name="Nagy L.G."/>
            <person name="Aury J.M."/>
            <person name="Wincker P."/>
            <person name="Grigoriev I.V."/>
            <person name="Bonfante P."/>
            <person name="Martin F.M."/>
        </authorList>
    </citation>
    <scope>NUCLEOTIDE SEQUENCE [LARGE SCALE GENOMIC DNA]</scope>
    <source>
        <strain evidence="1 2">120613-1</strain>
    </source>
</reference>
<accession>A0A3N4J0R0</accession>